<dbReference type="Proteomes" id="UP000310108">
    <property type="component" value="Unassembled WGS sequence"/>
</dbReference>
<organism evidence="3 4">
    <name type="scientific">Colletotrichum tanaceti</name>
    <dbReference type="NCBI Taxonomy" id="1306861"/>
    <lineage>
        <taxon>Eukaryota</taxon>
        <taxon>Fungi</taxon>
        <taxon>Dikarya</taxon>
        <taxon>Ascomycota</taxon>
        <taxon>Pezizomycotina</taxon>
        <taxon>Sordariomycetes</taxon>
        <taxon>Hypocreomycetidae</taxon>
        <taxon>Glomerellales</taxon>
        <taxon>Glomerellaceae</taxon>
        <taxon>Colletotrichum</taxon>
        <taxon>Colletotrichum destructivum species complex</taxon>
    </lineage>
</organism>
<name>A0A4U6XSZ3_9PEZI</name>
<feature type="binding site" evidence="2">
    <location>
        <position position="388"/>
    </location>
    <ligand>
        <name>a divalent metal cation</name>
        <dbReference type="ChEBI" id="CHEBI:60240"/>
        <label>1</label>
    </ligand>
</feature>
<dbReference type="AlphaFoldDB" id="A0A4U6XSZ3"/>
<dbReference type="InterPro" id="IPR036069">
    <property type="entry name" value="DUF34/NIF3_sf"/>
</dbReference>
<dbReference type="EMBL" id="PJEX01000016">
    <property type="protein sequence ID" value="TKW58971.1"/>
    <property type="molecule type" value="Genomic_DNA"/>
</dbReference>
<gene>
    <name evidence="3" type="primary">SPCC126.12</name>
    <name evidence="3" type="ORF">CTA1_1682</name>
</gene>
<comment type="similarity">
    <text evidence="1">Belongs to the GTP cyclohydrolase I type 2/NIF3 family.</text>
</comment>
<dbReference type="PANTHER" id="PTHR13799:SF13">
    <property type="entry name" value="NIF3-LIKE PROTEIN 1"/>
    <property type="match status" value="1"/>
</dbReference>
<evidence type="ECO:0000313" key="4">
    <source>
        <dbReference type="Proteomes" id="UP000310108"/>
    </source>
</evidence>
<dbReference type="OrthoDB" id="3345469at2759"/>
<dbReference type="Pfam" id="PF01784">
    <property type="entry name" value="DUF34_NIF3"/>
    <property type="match status" value="1"/>
</dbReference>
<dbReference type="GO" id="GO:0046872">
    <property type="term" value="F:metal ion binding"/>
    <property type="evidence" value="ECO:0007669"/>
    <property type="project" value="UniProtKB-KW"/>
</dbReference>
<keyword evidence="4" id="KW-1185">Reference proteome</keyword>
<dbReference type="InterPro" id="IPR002678">
    <property type="entry name" value="DUF34/NIF3"/>
</dbReference>
<accession>A0A4U6XSZ3</accession>
<sequence>MVPMCHCGAYVMQHGQRNEALPKGGNHLNRYAFTRYSQAILSLTSTNHPQTTKRPSFHINTFEISTSVPSMTTKLARAPAYISRTCGALLTPQLQSIRSSTRAPLLQARFMTTHCLHQIQYATPKMAASDKYSLPSFTALVVDAMRKHYPEELADRRWDNVGLLLGNIETPETRKPKNPVVLLTNDLTYAVAEEAIQKNASVIVSYHPFIFSGLKSITIKDPQQATLLLLAANDIAVYCPHTAVDAAPNGLNTWLGDIVSGGPSSSSSTLSPSTRTVINPLSSPAPAGFEGSGYGLLCTFRQPESLAEIIRRVASRVGMRRVMVASPDPARLSTARVDAVAVCAGSGWDVVKDAAADVIVTGEMTHHNALKAVQEGKTVVTVFHSNSERGYLTEVMKPLLEGELKGKEVDFQVFVSEADRDPFDIVDVSEL</sequence>
<dbReference type="STRING" id="1306861.A0A4U6XSZ3"/>
<protein>
    <submittedName>
        <fullName evidence="3">Protein NIF3-like protein</fullName>
    </submittedName>
</protein>
<dbReference type="FunFam" id="3.40.1390.30:FF:000001">
    <property type="entry name" value="GTP cyclohydrolase 1 type 2"/>
    <property type="match status" value="1"/>
</dbReference>
<feature type="binding site" evidence="2">
    <location>
        <position position="384"/>
    </location>
    <ligand>
        <name>a divalent metal cation</name>
        <dbReference type="ChEBI" id="CHEBI:60240"/>
        <label>1</label>
    </ligand>
</feature>
<reference evidence="3 4" key="1">
    <citation type="journal article" date="2019" name="PLoS ONE">
        <title>Comparative genome analysis indicates high evolutionary potential of pathogenicity genes in Colletotrichum tanaceti.</title>
        <authorList>
            <person name="Lelwala R.V."/>
            <person name="Korhonen P.K."/>
            <person name="Young N.D."/>
            <person name="Scott J.B."/>
            <person name="Ades P.A."/>
            <person name="Gasser R.B."/>
            <person name="Taylor P.W.J."/>
        </authorList>
    </citation>
    <scope>NUCLEOTIDE SEQUENCE [LARGE SCALE GENOMIC DNA]</scope>
    <source>
        <strain evidence="3">BRIP57314</strain>
    </source>
</reference>
<keyword evidence="2" id="KW-0479">Metal-binding</keyword>
<evidence type="ECO:0000256" key="2">
    <source>
        <dbReference type="PIRSR" id="PIRSR602678-1"/>
    </source>
</evidence>
<proteinExistence type="inferred from homology"/>
<dbReference type="Gene3D" id="3.40.1390.30">
    <property type="entry name" value="NIF3 (NGG1p interacting factor 3)-like"/>
    <property type="match status" value="1"/>
</dbReference>
<comment type="caution">
    <text evidence="3">The sequence shown here is derived from an EMBL/GenBank/DDBJ whole genome shotgun (WGS) entry which is preliminary data.</text>
</comment>
<dbReference type="PANTHER" id="PTHR13799">
    <property type="entry name" value="NGG1 INTERACTING FACTOR 3"/>
    <property type="match status" value="1"/>
</dbReference>
<dbReference type="SUPFAM" id="SSF102705">
    <property type="entry name" value="NIF3 (NGG1p interacting factor 3)-like"/>
    <property type="match status" value="1"/>
</dbReference>
<evidence type="ECO:0000313" key="3">
    <source>
        <dbReference type="EMBL" id="TKW58971.1"/>
    </source>
</evidence>
<dbReference type="NCBIfam" id="TIGR00486">
    <property type="entry name" value="YbgI_SA1388"/>
    <property type="match status" value="1"/>
</dbReference>
<evidence type="ECO:0000256" key="1">
    <source>
        <dbReference type="ARBA" id="ARBA00006964"/>
    </source>
</evidence>
<dbReference type="GO" id="GO:0005739">
    <property type="term" value="C:mitochondrion"/>
    <property type="evidence" value="ECO:0007669"/>
    <property type="project" value="TreeGrafter"/>
</dbReference>
<feature type="binding site" evidence="2">
    <location>
        <position position="207"/>
    </location>
    <ligand>
        <name>a divalent metal cation</name>
        <dbReference type="ChEBI" id="CHEBI:60240"/>
        <label>1</label>
    </ligand>
</feature>
<feature type="binding site" evidence="2">
    <location>
        <position position="245"/>
    </location>
    <ligand>
        <name>a divalent metal cation</name>
        <dbReference type="ChEBI" id="CHEBI:60240"/>
        <label>1</label>
    </ligand>
</feature>